<accession>A0A645BTL6</accession>
<feature type="region of interest" description="Disordered" evidence="1">
    <location>
        <begin position="67"/>
        <end position="99"/>
    </location>
</feature>
<evidence type="ECO:0000313" key="2">
    <source>
        <dbReference type="EMBL" id="MPM68759.1"/>
    </source>
</evidence>
<organism evidence="2">
    <name type="scientific">bioreactor metagenome</name>
    <dbReference type="NCBI Taxonomy" id="1076179"/>
    <lineage>
        <taxon>unclassified sequences</taxon>
        <taxon>metagenomes</taxon>
        <taxon>ecological metagenomes</taxon>
    </lineage>
</organism>
<gene>
    <name evidence="2" type="ORF">SDC9_115693</name>
</gene>
<comment type="caution">
    <text evidence="2">The sequence shown here is derived from an EMBL/GenBank/DDBJ whole genome shotgun (WGS) entry which is preliminary data.</text>
</comment>
<feature type="compositionally biased region" description="Basic and acidic residues" evidence="1">
    <location>
        <begin position="90"/>
        <end position="99"/>
    </location>
</feature>
<protein>
    <submittedName>
        <fullName evidence="2">Uncharacterized protein</fullName>
    </submittedName>
</protein>
<dbReference type="EMBL" id="VSSQ01022444">
    <property type="protein sequence ID" value="MPM68759.1"/>
    <property type="molecule type" value="Genomic_DNA"/>
</dbReference>
<dbReference type="AlphaFoldDB" id="A0A645BTL6"/>
<reference evidence="2" key="1">
    <citation type="submission" date="2019-08" db="EMBL/GenBank/DDBJ databases">
        <authorList>
            <person name="Kucharzyk K."/>
            <person name="Murdoch R.W."/>
            <person name="Higgins S."/>
            <person name="Loffler F."/>
        </authorList>
    </citation>
    <scope>NUCLEOTIDE SEQUENCE</scope>
</reference>
<name>A0A645BTL6_9ZZZZ</name>
<proteinExistence type="predicted"/>
<evidence type="ECO:0000256" key="1">
    <source>
        <dbReference type="SAM" id="MobiDB-lite"/>
    </source>
</evidence>
<feature type="region of interest" description="Disordered" evidence="1">
    <location>
        <begin position="1"/>
        <end position="40"/>
    </location>
</feature>
<sequence>MVDDVDVDVAGFPDDGGADPLPGQQRRQPAASADADHQLGRVHRAGEVDQGGRDVLAHDLVEAATQLLDQRPLRGQRPRARRPQPVLAGHMDRQELPAS</sequence>